<evidence type="ECO:0000256" key="5">
    <source>
        <dbReference type="ARBA" id="ARBA00015611"/>
    </source>
</evidence>
<evidence type="ECO:0000256" key="10">
    <source>
        <dbReference type="ARBA" id="ARBA00023049"/>
    </source>
</evidence>
<gene>
    <name evidence="17" type="ORF">ACFQZM_00700</name>
</gene>
<accession>A0ABW2XBH2</accession>
<feature type="chain" id="PRO_5046911784" description="Aminopeptidase N" evidence="14">
    <location>
        <begin position="42"/>
        <end position="492"/>
    </location>
</feature>
<protein>
    <recommendedName>
        <fullName evidence="5">Aminopeptidase N</fullName>
        <ecNumber evidence="4">3.4.11.2</ecNumber>
    </recommendedName>
    <alternativeName>
        <fullName evidence="11">Alanine aminopeptidase</fullName>
    </alternativeName>
    <alternativeName>
        <fullName evidence="12">Lysyl aminopeptidase</fullName>
    </alternativeName>
</protein>
<dbReference type="Gene3D" id="1.10.390.10">
    <property type="entry name" value="Neutral Protease Domain 2"/>
    <property type="match status" value="1"/>
</dbReference>
<reference evidence="18" key="1">
    <citation type="journal article" date="2019" name="Int. J. Syst. Evol. Microbiol.">
        <title>The Global Catalogue of Microorganisms (GCM) 10K type strain sequencing project: providing services to taxonomists for standard genome sequencing and annotation.</title>
        <authorList>
            <consortium name="The Broad Institute Genomics Platform"/>
            <consortium name="The Broad Institute Genome Sequencing Center for Infectious Disease"/>
            <person name="Wu L."/>
            <person name="Ma J."/>
        </authorList>
    </citation>
    <scope>NUCLEOTIDE SEQUENCE [LARGE SCALE GENOMIC DNA]</scope>
    <source>
        <strain evidence="18">JCM 9371</strain>
    </source>
</reference>
<comment type="catalytic activity">
    <reaction evidence="1">
        <text>Release of an N-terminal amino acid, Xaa-|-Yaa- from a peptide, amide or arylamide. Xaa is preferably Ala, but may be most amino acids including Pro (slow action). When a terminal hydrophobic residue is followed by a prolyl residue, the two may be released as an intact Xaa-Pro dipeptide.</text>
        <dbReference type="EC" id="3.4.11.2"/>
    </reaction>
</comment>
<organism evidence="17 18">
    <name type="scientific">Actinomadura fibrosa</name>
    <dbReference type="NCBI Taxonomy" id="111802"/>
    <lineage>
        <taxon>Bacteria</taxon>
        <taxon>Bacillati</taxon>
        <taxon>Actinomycetota</taxon>
        <taxon>Actinomycetes</taxon>
        <taxon>Streptosporangiales</taxon>
        <taxon>Thermomonosporaceae</taxon>
        <taxon>Actinomadura</taxon>
    </lineage>
</organism>
<comment type="cofactor">
    <cofactor evidence="2">
        <name>Zn(2+)</name>
        <dbReference type="ChEBI" id="CHEBI:29105"/>
    </cofactor>
</comment>
<comment type="similarity">
    <text evidence="3">Belongs to the peptidase M1 family.</text>
</comment>
<dbReference type="Pfam" id="PF01433">
    <property type="entry name" value="Peptidase_M1"/>
    <property type="match status" value="1"/>
</dbReference>
<feature type="compositionally biased region" description="Gly residues" evidence="13">
    <location>
        <begin position="52"/>
        <end position="65"/>
    </location>
</feature>
<evidence type="ECO:0000259" key="15">
    <source>
        <dbReference type="Pfam" id="PF01433"/>
    </source>
</evidence>
<evidence type="ECO:0000256" key="13">
    <source>
        <dbReference type="SAM" id="MobiDB-lite"/>
    </source>
</evidence>
<feature type="domain" description="Aminopeptidase N-like N-terminal" evidence="16">
    <location>
        <begin position="80"/>
        <end position="250"/>
    </location>
</feature>
<keyword evidence="14" id="KW-0732">Signal</keyword>
<dbReference type="EC" id="3.4.11.2" evidence="4"/>
<evidence type="ECO:0000313" key="17">
    <source>
        <dbReference type="EMBL" id="MFD0683000.1"/>
    </source>
</evidence>
<dbReference type="InterPro" id="IPR014782">
    <property type="entry name" value="Peptidase_M1_dom"/>
</dbReference>
<evidence type="ECO:0000256" key="2">
    <source>
        <dbReference type="ARBA" id="ARBA00001947"/>
    </source>
</evidence>
<evidence type="ECO:0000256" key="6">
    <source>
        <dbReference type="ARBA" id="ARBA00022670"/>
    </source>
</evidence>
<keyword evidence="9" id="KW-0862">Zinc</keyword>
<keyword evidence="6" id="KW-0645">Protease</keyword>
<dbReference type="SUPFAM" id="SSF63737">
    <property type="entry name" value="Leukotriene A4 hydrolase N-terminal domain"/>
    <property type="match status" value="1"/>
</dbReference>
<dbReference type="InterPro" id="IPR042097">
    <property type="entry name" value="Aminopeptidase_N-like_N_sf"/>
</dbReference>
<dbReference type="EMBL" id="JBHTGP010000001">
    <property type="protein sequence ID" value="MFD0683000.1"/>
    <property type="molecule type" value="Genomic_DNA"/>
</dbReference>
<dbReference type="InterPro" id="IPR045357">
    <property type="entry name" value="Aminopeptidase_N-like_N"/>
</dbReference>
<evidence type="ECO:0000259" key="16">
    <source>
        <dbReference type="Pfam" id="PF17900"/>
    </source>
</evidence>
<dbReference type="SUPFAM" id="SSF55486">
    <property type="entry name" value="Metalloproteases ('zincins'), catalytic domain"/>
    <property type="match status" value="1"/>
</dbReference>
<keyword evidence="18" id="KW-1185">Reference proteome</keyword>
<evidence type="ECO:0000256" key="14">
    <source>
        <dbReference type="SAM" id="SignalP"/>
    </source>
</evidence>
<dbReference type="RefSeq" id="WP_378322052.1">
    <property type="nucleotide sequence ID" value="NZ_JBHTGP010000001.1"/>
</dbReference>
<evidence type="ECO:0000313" key="18">
    <source>
        <dbReference type="Proteomes" id="UP001597063"/>
    </source>
</evidence>
<dbReference type="InterPro" id="IPR001930">
    <property type="entry name" value="Peptidase_M1"/>
</dbReference>
<sequence>MPTRIRPVRPAAAGHAGRAAGGAATALLAAAALLAPAAAPAAADTRAAARGHGPGFTPGAPGGGDPYFPEEGNGGYDVRHYDLALDYDPASNALAATARITARATQNLSRFDLDLKQLTVKSVQVDGRSAAFTRKGQELVVTPRKGLRKGAGFTVTVAYAGTPKPVERPDIGTFGWIRTPDGAYVVCEPDGASTWFPSNDHPQDKATYTYRVTVPEGTQVLSNGEPGGQTTRGGKSTFVWNERSPMASYLAMLAIGKYTVQKGRTQGGVPVITAVAPNRASELKTIHEKTIQAVDWEEKVFGRYPFASTGGIRVGVDVAFSLETQSRPIYGYEPDTPTIVHELSHQWFGDSVSVRRWKDIWLNEGFATYAEWLWDEQHGGPTAQATFDDLYKQPESWTYYKELWLNRKTGDPGANELFTLTPYWRGGMTLQALRGRIGDKAFFALLKTWTRLHRNGNATTEQFIALAEKISHKQLDGLFHAWLYTKTKPKSW</sequence>
<dbReference type="Proteomes" id="UP001597063">
    <property type="component" value="Unassembled WGS sequence"/>
</dbReference>
<evidence type="ECO:0000256" key="9">
    <source>
        <dbReference type="ARBA" id="ARBA00022833"/>
    </source>
</evidence>
<evidence type="ECO:0000256" key="1">
    <source>
        <dbReference type="ARBA" id="ARBA00000098"/>
    </source>
</evidence>
<evidence type="ECO:0000256" key="12">
    <source>
        <dbReference type="ARBA" id="ARBA00031533"/>
    </source>
</evidence>
<dbReference type="InterPro" id="IPR050344">
    <property type="entry name" value="Peptidase_M1_aminopeptidases"/>
</dbReference>
<feature type="domain" description="Peptidase M1 membrane alanine aminopeptidase" evidence="15">
    <location>
        <begin position="337"/>
        <end position="482"/>
    </location>
</feature>
<evidence type="ECO:0000256" key="11">
    <source>
        <dbReference type="ARBA" id="ARBA00029811"/>
    </source>
</evidence>
<evidence type="ECO:0000256" key="4">
    <source>
        <dbReference type="ARBA" id="ARBA00012564"/>
    </source>
</evidence>
<keyword evidence="8 17" id="KW-0378">Hydrolase</keyword>
<keyword evidence="10" id="KW-0482">Metalloprotease</keyword>
<comment type="caution">
    <text evidence="17">The sequence shown here is derived from an EMBL/GenBank/DDBJ whole genome shotgun (WGS) entry which is preliminary data.</text>
</comment>
<evidence type="ECO:0000256" key="8">
    <source>
        <dbReference type="ARBA" id="ARBA00022801"/>
    </source>
</evidence>
<name>A0ABW2XBH2_9ACTN</name>
<keyword evidence="17" id="KW-0031">Aminopeptidase</keyword>
<proteinExistence type="inferred from homology"/>
<evidence type="ECO:0000256" key="7">
    <source>
        <dbReference type="ARBA" id="ARBA00022723"/>
    </source>
</evidence>
<dbReference type="Gene3D" id="2.60.40.1730">
    <property type="entry name" value="tricorn interacting facor f3 domain"/>
    <property type="match status" value="1"/>
</dbReference>
<dbReference type="GO" id="GO:0004177">
    <property type="term" value="F:aminopeptidase activity"/>
    <property type="evidence" value="ECO:0007669"/>
    <property type="project" value="UniProtKB-KW"/>
</dbReference>
<dbReference type="CDD" id="cd09603">
    <property type="entry name" value="M1_APN_like"/>
    <property type="match status" value="1"/>
</dbReference>
<dbReference type="InterPro" id="IPR027268">
    <property type="entry name" value="Peptidase_M4/M1_CTD_sf"/>
</dbReference>
<dbReference type="Pfam" id="PF17900">
    <property type="entry name" value="Peptidase_M1_N"/>
    <property type="match status" value="1"/>
</dbReference>
<evidence type="ECO:0000256" key="3">
    <source>
        <dbReference type="ARBA" id="ARBA00010136"/>
    </source>
</evidence>
<keyword evidence="7" id="KW-0479">Metal-binding</keyword>
<dbReference type="PANTHER" id="PTHR11533:SF297">
    <property type="entry name" value="AMINOPEPTIDASE N"/>
    <property type="match status" value="1"/>
</dbReference>
<feature type="region of interest" description="Disordered" evidence="13">
    <location>
        <begin position="46"/>
        <end position="71"/>
    </location>
</feature>
<dbReference type="PRINTS" id="PR00756">
    <property type="entry name" value="ALADIPTASE"/>
</dbReference>
<dbReference type="PANTHER" id="PTHR11533">
    <property type="entry name" value="PROTEASE M1 ZINC METALLOPROTEASE"/>
    <property type="match status" value="1"/>
</dbReference>
<feature type="signal peptide" evidence="14">
    <location>
        <begin position="1"/>
        <end position="41"/>
    </location>
</feature>